<reference evidence="3" key="1">
    <citation type="journal article" date="2008" name="ISME J.">
        <title>Genomic patterns of recombination, clonal divergence and environment in marine microbial populations.</title>
        <authorList>
            <person name="Konstantinidis K.T."/>
            <person name="Delong E.F."/>
        </authorList>
    </citation>
    <scope>NUCLEOTIDE SEQUENCE</scope>
</reference>
<name>B3SZW1_9ZZZZ</name>
<accession>B3SZW1</accession>
<organism evidence="3">
    <name type="scientific">uncultured marine microorganism HF4000_48F7</name>
    <dbReference type="NCBI Taxonomy" id="455500"/>
    <lineage>
        <taxon>unclassified sequences</taxon>
        <taxon>environmental samples</taxon>
    </lineage>
</organism>
<dbReference type="Pfam" id="PF13455">
    <property type="entry name" value="MUG113"/>
    <property type="match status" value="1"/>
</dbReference>
<feature type="region of interest" description="Disordered" evidence="1">
    <location>
        <begin position="185"/>
        <end position="204"/>
    </location>
</feature>
<dbReference type="SMART" id="SM00974">
    <property type="entry name" value="T5orf172"/>
    <property type="match status" value="1"/>
</dbReference>
<dbReference type="EMBL" id="EU016559">
    <property type="protein sequence ID" value="ABZ05869.1"/>
    <property type="molecule type" value="Genomic_DNA"/>
</dbReference>
<evidence type="ECO:0000256" key="1">
    <source>
        <dbReference type="SAM" id="MobiDB-lite"/>
    </source>
</evidence>
<gene>
    <name evidence="3" type="ORF">ALOHA_HF400048F7ctg1g36</name>
</gene>
<evidence type="ECO:0000259" key="2">
    <source>
        <dbReference type="SMART" id="SM00974"/>
    </source>
</evidence>
<dbReference type="InterPro" id="IPR018306">
    <property type="entry name" value="Phage_T5_Orf172_DNA-bd"/>
</dbReference>
<protein>
    <recommendedName>
        <fullName evidence="2">Bacteriophage T5 Orf172 DNA-binding domain-containing protein</fullName>
    </recommendedName>
</protein>
<feature type="domain" description="Bacteriophage T5 Orf172 DNA-binding" evidence="2">
    <location>
        <begin position="8"/>
        <end position="81"/>
    </location>
</feature>
<proteinExistence type="predicted"/>
<dbReference type="AlphaFoldDB" id="B3SZW1"/>
<evidence type="ECO:0000313" key="3">
    <source>
        <dbReference type="EMBL" id="ABZ05869.1"/>
    </source>
</evidence>
<sequence length="204" mass="23851">MAIYFFFNEVEQIVKIGYTEQRLKDRVSQLRTAAPNCRPLGKPIPGGRETEKQLHQRFAKYRVNREWFRYTGELKQYIAQVLNQSRDAEPEWFKAIIENHHKAVNHGNPEMSTFSMMDALNQHRESDVLNKWEQNFVADIYDRFFLPFASDDNDLLRPVTGPSPKQLDRLWTIFMERLNVTITSGKVQSAPERGDTSDLLQETG</sequence>